<evidence type="ECO:0000313" key="1">
    <source>
        <dbReference type="EMBL" id="JAS50176.1"/>
    </source>
</evidence>
<dbReference type="AlphaFoldDB" id="A0A1B6FIZ2"/>
<dbReference type="EMBL" id="GECZ01019593">
    <property type="protein sequence ID" value="JAS50176.1"/>
    <property type="molecule type" value="Transcribed_RNA"/>
</dbReference>
<dbReference type="PANTHER" id="PTHR28592:SF1">
    <property type="entry name" value="ARMADILLO REPEAT-CONTAINING PROTEIN 1"/>
    <property type="match status" value="1"/>
</dbReference>
<proteinExistence type="predicted"/>
<gene>
    <name evidence="1" type="ORF">g.7882</name>
</gene>
<reference evidence="1" key="1">
    <citation type="submission" date="2015-11" db="EMBL/GenBank/DDBJ databases">
        <title>De novo transcriptome assembly of four potential Pierce s Disease insect vectors from Arizona vineyards.</title>
        <authorList>
            <person name="Tassone E.E."/>
        </authorList>
    </citation>
    <scope>NUCLEOTIDE SEQUENCE</scope>
</reference>
<protein>
    <recommendedName>
        <fullName evidence="2">Armadillo repeat-containing protein 1</fullName>
    </recommendedName>
</protein>
<sequence>MNCLLANQKVNLFPNMADDFLDIVTKYNNVAKTLTGRSILIKDKTMLPFLAYCLVSNDASLQVVDLALETLCLLGLNDCNITQLSETYGVVEAVQFTTTREDLAESLKERAIQLHKKLTCREGPAFCTRSKTKSQLDVAKTTQVLTLHVHGLSKETRQNLELALIRLRGVVSVVLDVDHQRCTLRVSQTLTAFDIATGIFERTGMQTQLVVKNTRGQEVLKPLLEVSINDSTDDLPPYLSEEDSPVKEKAVSNLFLIKDKTSNWLNSAVGFLQKSFYW</sequence>
<name>A0A1B6FIZ2_9HEMI</name>
<dbReference type="PANTHER" id="PTHR28592">
    <property type="entry name" value="ARMADILLO REPEAT-CONTAINING PROTEIN 1"/>
    <property type="match status" value="1"/>
</dbReference>
<organism evidence="1">
    <name type="scientific">Cuerna arida</name>
    <dbReference type="NCBI Taxonomy" id="1464854"/>
    <lineage>
        <taxon>Eukaryota</taxon>
        <taxon>Metazoa</taxon>
        <taxon>Ecdysozoa</taxon>
        <taxon>Arthropoda</taxon>
        <taxon>Hexapoda</taxon>
        <taxon>Insecta</taxon>
        <taxon>Pterygota</taxon>
        <taxon>Neoptera</taxon>
        <taxon>Paraneoptera</taxon>
        <taxon>Hemiptera</taxon>
        <taxon>Auchenorrhyncha</taxon>
        <taxon>Membracoidea</taxon>
        <taxon>Cicadellidae</taxon>
        <taxon>Cicadellinae</taxon>
        <taxon>Proconiini</taxon>
        <taxon>Cuerna</taxon>
    </lineage>
</organism>
<evidence type="ECO:0008006" key="2">
    <source>
        <dbReference type="Google" id="ProtNLM"/>
    </source>
</evidence>
<accession>A0A1B6FIZ2</accession>